<proteinExistence type="inferred from homology"/>
<comment type="caution">
    <text evidence="8">The sequence shown here is derived from an EMBL/GenBank/DDBJ whole genome shotgun (WGS) entry which is preliminary data.</text>
</comment>
<evidence type="ECO:0000256" key="3">
    <source>
        <dbReference type="ARBA" id="ARBA00022989"/>
    </source>
</evidence>
<dbReference type="PRINTS" id="PR00237">
    <property type="entry name" value="GPCRRHODOPSN"/>
</dbReference>
<dbReference type="InterPro" id="IPR052676">
    <property type="entry name" value="Zinc-sensing_GPCR"/>
</dbReference>
<dbReference type="SUPFAM" id="SSF81321">
    <property type="entry name" value="Family A G protein-coupled receptor-like"/>
    <property type="match status" value="1"/>
</dbReference>
<comment type="subcellular location">
    <subcellularLocation>
        <location evidence="1">Membrane</location>
    </subcellularLocation>
</comment>
<keyword evidence="3 6" id="KW-1133">Transmembrane helix</keyword>
<evidence type="ECO:0000256" key="1">
    <source>
        <dbReference type="ARBA" id="ARBA00004370"/>
    </source>
</evidence>
<dbReference type="Pfam" id="PF00001">
    <property type="entry name" value="7tm_1"/>
    <property type="match status" value="1"/>
</dbReference>
<evidence type="ECO:0000313" key="8">
    <source>
        <dbReference type="EMBL" id="KAG8432199.1"/>
    </source>
</evidence>
<feature type="transmembrane region" description="Helical" evidence="6">
    <location>
        <begin position="30"/>
        <end position="51"/>
    </location>
</feature>
<organism evidence="8 9">
    <name type="scientific">Hymenochirus boettgeri</name>
    <name type="common">Congo dwarf clawed frog</name>
    <dbReference type="NCBI Taxonomy" id="247094"/>
    <lineage>
        <taxon>Eukaryota</taxon>
        <taxon>Metazoa</taxon>
        <taxon>Chordata</taxon>
        <taxon>Craniata</taxon>
        <taxon>Vertebrata</taxon>
        <taxon>Euteleostomi</taxon>
        <taxon>Amphibia</taxon>
        <taxon>Batrachia</taxon>
        <taxon>Anura</taxon>
        <taxon>Pipoidea</taxon>
        <taxon>Pipidae</taxon>
        <taxon>Pipinae</taxon>
        <taxon>Hymenochirus</taxon>
    </lineage>
</organism>
<keyword evidence="5" id="KW-0807">Transducer</keyword>
<dbReference type="AlphaFoldDB" id="A0A8T2IHL7"/>
<dbReference type="GO" id="GO:0016020">
    <property type="term" value="C:membrane"/>
    <property type="evidence" value="ECO:0007669"/>
    <property type="project" value="UniProtKB-SubCell"/>
</dbReference>
<keyword evidence="5" id="KW-0675">Receptor</keyword>
<gene>
    <name evidence="8" type="ORF">GDO86_016733</name>
</gene>
<sequence length="306" mass="33798">MDLDPDLDPCALLIDHQHVPEFEARLAVKVSLTLLYGLILVAGVLGNVVTIRTTRVLLEKGYLQKGVTEHMTSLACSDLLVLLLGMPVELYSVVWFPFSPTGNVPCKIFCFLFETCSYATLFHVGTLSLERYVAVCHPFSFRKVSGSGSVKMMIGLSWVTSVFVALPFIFSMGAEYPLSPVQGYSARANCSSRTAPSHLGHNRSVCTSLSHRWTVFQSSIFTGFIIYILVLGSVAFMCRRMMVTLMATNKGTVIVKGNHVTGTTSDMTRNSSSEAKAARKQTIVFLGWTCPLTLTWFTMKISYERS</sequence>
<keyword evidence="2 5" id="KW-0812">Transmembrane</keyword>
<reference evidence="8" key="1">
    <citation type="thesis" date="2020" institute="ProQuest LLC" country="789 East Eisenhower Parkway, Ann Arbor, MI, USA">
        <title>Comparative Genomics and Chromosome Evolution.</title>
        <authorList>
            <person name="Mudd A.B."/>
        </authorList>
    </citation>
    <scope>NUCLEOTIDE SEQUENCE</scope>
    <source>
        <strain evidence="8">Female2</strain>
        <tissue evidence="8">Blood</tissue>
    </source>
</reference>
<feature type="domain" description="G-protein coupled receptors family 1 profile" evidence="7">
    <location>
        <begin position="46"/>
        <end position="306"/>
    </location>
</feature>
<dbReference type="PROSITE" id="PS50262">
    <property type="entry name" value="G_PROTEIN_RECEP_F1_2"/>
    <property type="match status" value="1"/>
</dbReference>
<keyword evidence="4 6" id="KW-0472">Membrane</keyword>
<evidence type="ECO:0000256" key="6">
    <source>
        <dbReference type="SAM" id="Phobius"/>
    </source>
</evidence>
<evidence type="ECO:0000259" key="7">
    <source>
        <dbReference type="PROSITE" id="PS50262"/>
    </source>
</evidence>
<evidence type="ECO:0000256" key="2">
    <source>
        <dbReference type="ARBA" id="ARBA00022692"/>
    </source>
</evidence>
<dbReference type="PANTHER" id="PTHR46752">
    <property type="entry name" value="G-PROTEIN COUPLED RECEPTOR 39"/>
    <property type="match status" value="1"/>
</dbReference>
<evidence type="ECO:0000256" key="4">
    <source>
        <dbReference type="ARBA" id="ARBA00023136"/>
    </source>
</evidence>
<dbReference type="InterPro" id="IPR017452">
    <property type="entry name" value="GPCR_Rhodpsn_7TM"/>
</dbReference>
<keyword evidence="5" id="KW-0297">G-protein coupled receptor</keyword>
<name>A0A8T2IHL7_9PIPI</name>
<dbReference type="Gene3D" id="1.20.1070.10">
    <property type="entry name" value="Rhodopsin 7-helix transmembrane proteins"/>
    <property type="match status" value="1"/>
</dbReference>
<keyword evidence="9" id="KW-1185">Reference proteome</keyword>
<protein>
    <recommendedName>
        <fullName evidence="7">G-protein coupled receptors family 1 profile domain-containing protein</fullName>
    </recommendedName>
</protein>
<feature type="transmembrane region" description="Helical" evidence="6">
    <location>
        <begin position="219"/>
        <end position="238"/>
    </location>
</feature>
<dbReference type="GO" id="GO:0004930">
    <property type="term" value="F:G protein-coupled receptor activity"/>
    <property type="evidence" value="ECO:0007669"/>
    <property type="project" value="UniProtKB-KW"/>
</dbReference>
<dbReference type="InterPro" id="IPR000276">
    <property type="entry name" value="GPCR_Rhodpsn"/>
</dbReference>
<dbReference type="PANTHER" id="PTHR46752:SF1">
    <property type="entry name" value="G-PROTEIN COUPLED RECEPTOR 39"/>
    <property type="match status" value="1"/>
</dbReference>
<feature type="transmembrane region" description="Helical" evidence="6">
    <location>
        <begin position="150"/>
        <end position="170"/>
    </location>
</feature>
<evidence type="ECO:0000256" key="5">
    <source>
        <dbReference type="RuleBase" id="RU000688"/>
    </source>
</evidence>
<comment type="similarity">
    <text evidence="5">Belongs to the G-protein coupled receptor 1 family.</text>
</comment>
<dbReference type="EMBL" id="JAACNH010000009">
    <property type="protein sequence ID" value="KAG8432199.1"/>
    <property type="molecule type" value="Genomic_DNA"/>
</dbReference>
<accession>A0A8T2IHL7</accession>
<dbReference type="OrthoDB" id="6088609at2759"/>
<dbReference type="PROSITE" id="PS00237">
    <property type="entry name" value="G_PROTEIN_RECEP_F1_1"/>
    <property type="match status" value="1"/>
</dbReference>
<evidence type="ECO:0000313" key="9">
    <source>
        <dbReference type="Proteomes" id="UP000812440"/>
    </source>
</evidence>
<dbReference type="Proteomes" id="UP000812440">
    <property type="component" value="Chromosome 9"/>
</dbReference>